<proteinExistence type="predicted"/>
<dbReference type="AlphaFoldDB" id="A0A2R7Y824"/>
<dbReference type="Proteomes" id="UP000244093">
    <property type="component" value="Unassembled WGS sequence"/>
</dbReference>
<reference evidence="2 3" key="1">
    <citation type="journal article" date="2018" name="Syst. Appl. Microbiol.">
        <title>A new symbiotic nanoarchaeote (Candidatus Nanoclepta minutus) and its host (Zestosphaera tikiterensis gen. nov., sp. nov.) from a New Zealand hot spring.</title>
        <authorList>
            <person name="St John E."/>
            <person name="Liu Y."/>
            <person name="Podar M."/>
            <person name="Stott M.B."/>
            <person name="Meneghin J."/>
            <person name="Chen Z."/>
            <person name="Lagutin K."/>
            <person name="Mitchell K."/>
            <person name="Reysenbach A.L."/>
        </authorList>
    </citation>
    <scope>NUCLEOTIDE SEQUENCE [LARGE SCALE GENOMIC DNA]</scope>
    <source>
        <strain evidence="2">NZ3</strain>
    </source>
</reference>
<organism evidence="2 3">
    <name type="scientific">Zestosphaera tikiterensis</name>
    <dbReference type="NCBI Taxonomy" id="1973259"/>
    <lineage>
        <taxon>Archaea</taxon>
        <taxon>Thermoproteota</taxon>
        <taxon>Thermoprotei</taxon>
        <taxon>Desulfurococcales</taxon>
        <taxon>Desulfurococcaceae</taxon>
        <taxon>Zestosphaera</taxon>
    </lineage>
</organism>
<sequence length="247" mass="28631">MSKRKFYRVMMKRNLRVPSDLSILEFEIRKPSRSFFGKLSEVSSSTLNLEVVKIPDSENYVVFGYSFSKDLDKYIDSVKFMTSVPRNHIRKFRYWRDGKLVYMMALKSKCDFIQLAEENKVSILSPYVFDKGIRKYLVLGNTANLSRYRESVSEFYGESNVYSRPISFTEHLSMSLSKRVAFSVISDKLTTNEVEVLKHAFISGYFDYPKQITLDALASSLGLSKVTVDIHIRKAVRKILEEMLKVA</sequence>
<gene>
    <name evidence="2" type="ORF">B7O98_04435</name>
</gene>
<name>A0A2R7Y824_9CREN</name>
<evidence type="ECO:0000313" key="2">
    <source>
        <dbReference type="EMBL" id="PUA33665.1"/>
    </source>
</evidence>
<comment type="caution">
    <text evidence="2">The sequence shown here is derived from an EMBL/GenBank/DDBJ whole genome shotgun (WGS) entry which is preliminary data.</text>
</comment>
<protein>
    <recommendedName>
        <fullName evidence="1">HTH bat-type domain-containing protein</fullName>
    </recommendedName>
</protein>
<evidence type="ECO:0000259" key="1">
    <source>
        <dbReference type="Pfam" id="PF04967"/>
    </source>
</evidence>
<accession>A0A2R7Y824</accession>
<dbReference type="PANTHER" id="PTHR34236:SF1">
    <property type="entry name" value="DIMETHYL SULFOXIDE REDUCTASE TRANSCRIPTIONAL ACTIVATOR"/>
    <property type="match status" value="1"/>
</dbReference>
<dbReference type="Pfam" id="PF04967">
    <property type="entry name" value="HTH_10"/>
    <property type="match status" value="1"/>
</dbReference>
<dbReference type="InterPro" id="IPR007050">
    <property type="entry name" value="HTH_bacterioopsin"/>
</dbReference>
<feature type="domain" description="HTH bat-type" evidence="1">
    <location>
        <begin position="189"/>
        <end position="241"/>
    </location>
</feature>
<dbReference type="PANTHER" id="PTHR34236">
    <property type="entry name" value="DIMETHYL SULFOXIDE REDUCTASE TRANSCRIPTIONAL ACTIVATOR"/>
    <property type="match status" value="1"/>
</dbReference>
<dbReference type="EMBL" id="NBVN01000002">
    <property type="protein sequence ID" value="PUA33665.1"/>
    <property type="molecule type" value="Genomic_DNA"/>
</dbReference>
<evidence type="ECO:0000313" key="3">
    <source>
        <dbReference type="Proteomes" id="UP000244093"/>
    </source>
</evidence>